<protein>
    <submittedName>
        <fullName evidence="1">Uncharacterized protein</fullName>
    </submittedName>
</protein>
<proteinExistence type="predicted"/>
<organism evidence="1 2">
    <name type="scientific">Campylobacter devanensis</name>
    <dbReference type="NCBI Taxonomy" id="3161138"/>
    <lineage>
        <taxon>Bacteria</taxon>
        <taxon>Pseudomonadati</taxon>
        <taxon>Campylobacterota</taxon>
        <taxon>Epsilonproteobacteria</taxon>
        <taxon>Campylobacterales</taxon>
        <taxon>Campylobacteraceae</taxon>
        <taxon>Campylobacter</taxon>
    </lineage>
</organism>
<reference evidence="1 2" key="1">
    <citation type="journal article" date="2017" name="Genome Biol. Evol.">
        <title>Comparative Genomic Analysis Identifies a Campylobacter Clade Deficient in Selenium Metabolism.</title>
        <authorList>
            <person name="Miller W.G."/>
            <person name="Yee E."/>
            <person name="Lopes B.S."/>
            <person name="Chapman M.H."/>
            <person name="Huynh S."/>
            <person name="Bono J.L."/>
            <person name="Parker C.T."/>
            <person name="Strachan N.J.C."/>
            <person name="Forbes K.J."/>
        </authorList>
    </citation>
    <scope>NUCLEOTIDE SEQUENCE [LARGE SCALE GENOMIC DNA]</scope>
    <source>
        <strain evidence="1 2">NCTC 13003</strain>
    </source>
</reference>
<name>A0A1X9SQJ1_9BACT</name>
<dbReference type="Proteomes" id="UP000194309">
    <property type="component" value="Chromosome"/>
</dbReference>
<dbReference type="AlphaFoldDB" id="A0A1X9SQJ1"/>
<keyword evidence="2" id="KW-1185">Reference proteome</keyword>
<evidence type="ECO:0000313" key="1">
    <source>
        <dbReference type="EMBL" id="ARQ98524.1"/>
    </source>
</evidence>
<sequence>MLKMAWGHFFGIKPYPANLKNIKVKIWTFCLEKYKTQILCFKSRAKLV</sequence>
<evidence type="ECO:0000313" key="2">
    <source>
        <dbReference type="Proteomes" id="UP000194309"/>
    </source>
</evidence>
<dbReference type="EMBL" id="CP018788">
    <property type="protein sequence ID" value="ARQ98524.1"/>
    <property type="molecule type" value="Genomic_DNA"/>
</dbReference>
<accession>A0A1X9SQJ1</accession>
<dbReference type="KEGG" id="cdev:CIGN_0204"/>
<gene>
    <name evidence="1" type="ORF">CIGN_0204</name>
</gene>